<evidence type="ECO:0000259" key="6">
    <source>
        <dbReference type="PROSITE" id="PS51296"/>
    </source>
</evidence>
<keyword evidence="2" id="KW-0479">Metal-binding</keyword>
<organism evidence="7 8">
    <name type="scientific">Nocardia salmonicida</name>
    <dbReference type="NCBI Taxonomy" id="53431"/>
    <lineage>
        <taxon>Bacteria</taxon>
        <taxon>Bacillati</taxon>
        <taxon>Actinomycetota</taxon>
        <taxon>Actinomycetes</taxon>
        <taxon>Mycobacteriales</taxon>
        <taxon>Nocardiaceae</taxon>
        <taxon>Nocardia</taxon>
    </lineage>
</organism>
<evidence type="ECO:0000256" key="5">
    <source>
        <dbReference type="ARBA" id="ARBA00023014"/>
    </source>
</evidence>
<feature type="domain" description="Rieske" evidence="6">
    <location>
        <begin position="41"/>
        <end position="146"/>
    </location>
</feature>
<evidence type="ECO:0000256" key="1">
    <source>
        <dbReference type="ARBA" id="ARBA00022714"/>
    </source>
</evidence>
<keyword evidence="3" id="KW-0560">Oxidoreductase</keyword>
<keyword evidence="5" id="KW-0411">Iron-sulfur</keyword>
<keyword evidence="4" id="KW-0408">Iron</keyword>
<evidence type="ECO:0000256" key="2">
    <source>
        <dbReference type="ARBA" id="ARBA00022723"/>
    </source>
</evidence>
<evidence type="ECO:0000256" key="4">
    <source>
        <dbReference type="ARBA" id="ARBA00023004"/>
    </source>
</evidence>
<keyword evidence="1" id="KW-0001">2Fe-2S</keyword>
<dbReference type="InterPro" id="IPR050584">
    <property type="entry name" value="Cholesterol_7-desaturase"/>
</dbReference>
<dbReference type="Gene3D" id="3.90.380.10">
    <property type="entry name" value="Naphthalene 1,2-dioxygenase Alpha Subunit, Chain A, domain 1"/>
    <property type="match status" value="1"/>
</dbReference>
<dbReference type="InterPro" id="IPR015881">
    <property type="entry name" value="ARHD_Rieske_2Fe_2S"/>
</dbReference>
<dbReference type="PROSITE" id="PS00570">
    <property type="entry name" value="RING_HYDROXYL_ALPHA"/>
    <property type="match status" value="1"/>
</dbReference>
<evidence type="ECO:0000313" key="7">
    <source>
        <dbReference type="EMBL" id="WTY33706.1"/>
    </source>
</evidence>
<dbReference type="Proteomes" id="UP001621418">
    <property type="component" value="Chromosome"/>
</dbReference>
<dbReference type="Pfam" id="PF00355">
    <property type="entry name" value="Rieske"/>
    <property type="match status" value="1"/>
</dbReference>
<dbReference type="EMBL" id="CP109527">
    <property type="protein sequence ID" value="WTY33706.1"/>
    <property type="molecule type" value="Genomic_DNA"/>
</dbReference>
<dbReference type="PANTHER" id="PTHR21266">
    <property type="entry name" value="IRON-SULFUR DOMAIN CONTAINING PROTEIN"/>
    <property type="match status" value="1"/>
</dbReference>
<sequence length="430" mass="48198">MTEPTTVDTGTGYGRKAPSYDARLTEVGPGTPMGEALRRYWHPIATSATLTAEAPHRTRVLGEDLVVFRDGSGRAGVVFERCAHRGASLFFGRIEDDGLRCGYHGWKYDVQGRCLEQACEPDRGKRRAAARQPWYPVEERYGLVFVYMGPPDRKPVLPRYDVLEDLAEGEQYFAEWPFPGLSVTGAEQDFHWLLIYENTIDPVHINWLHSQHSGYQFLGTGTTGFPEDFFDPYTLPGRVSYDRTDFGAKYGVRFLDKERDGVRTERVWGAELHLPNATVLPDWVELTPDTKADMVIWAVPIDDTRHRAFFSIRASDPARVQRFLFGITQDGKNSWELTEQERQRFPGDGEVMTSQGPIALHSEETLATTDRGVVLLRRLLRTMIDDVEAGHDPQGVSLIEEPVRHTQAGLFTLATAAADETVAAVPAAGV</sequence>
<dbReference type="RefSeq" id="WP_405145945.1">
    <property type="nucleotide sequence ID" value="NZ_CP109527.1"/>
</dbReference>
<reference evidence="7 8" key="1">
    <citation type="submission" date="2022-10" db="EMBL/GenBank/DDBJ databases">
        <title>The complete genomes of actinobacterial strains from the NBC collection.</title>
        <authorList>
            <person name="Joergensen T.S."/>
            <person name="Alvarez Arevalo M."/>
            <person name="Sterndorff E.B."/>
            <person name="Faurdal D."/>
            <person name="Vuksanovic O."/>
            <person name="Mourched A.-S."/>
            <person name="Charusanti P."/>
            <person name="Shaw S."/>
            <person name="Blin K."/>
            <person name="Weber T."/>
        </authorList>
    </citation>
    <scope>NUCLEOTIDE SEQUENCE [LARGE SCALE GENOMIC DNA]</scope>
    <source>
        <strain evidence="7 8">NBC_01413</strain>
    </source>
</reference>
<dbReference type="InterPro" id="IPR044043">
    <property type="entry name" value="VanA_C_cat"/>
</dbReference>
<proteinExistence type="predicted"/>
<accession>A0ABZ1N197</accession>
<dbReference type="SUPFAM" id="SSF55961">
    <property type="entry name" value="Bet v1-like"/>
    <property type="match status" value="1"/>
</dbReference>
<evidence type="ECO:0000256" key="3">
    <source>
        <dbReference type="ARBA" id="ARBA00023002"/>
    </source>
</evidence>
<dbReference type="Pfam" id="PF19112">
    <property type="entry name" value="VanA_C"/>
    <property type="match status" value="1"/>
</dbReference>
<dbReference type="PANTHER" id="PTHR21266:SF59">
    <property type="entry name" value="BLR4922 PROTEIN"/>
    <property type="match status" value="1"/>
</dbReference>
<dbReference type="PROSITE" id="PS51296">
    <property type="entry name" value="RIESKE"/>
    <property type="match status" value="1"/>
</dbReference>
<gene>
    <name evidence="7" type="ORF">OG308_20465</name>
</gene>
<dbReference type="InterPro" id="IPR017941">
    <property type="entry name" value="Rieske_2Fe-2S"/>
</dbReference>
<protein>
    <submittedName>
        <fullName evidence="7">Rieske 2Fe-2S domain-containing protein</fullName>
    </submittedName>
</protein>
<keyword evidence="8" id="KW-1185">Reference proteome</keyword>
<dbReference type="CDD" id="cd03479">
    <property type="entry name" value="Rieske_RO_Alpha_PhDO_like"/>
    <property type="match status" value="1"/>
</dbReference>
<dbReference type="InterPro" id="IPR036922">
    <property type="entry name" value="Rieske_2Fe-2S_sf"/>
</dbReference>
<evidence type="ECO:0000313" key="8">
    <source>
        <dbReference type="Proteomes" id="UP001621418"/>
    </source>
</evidence>
<dbReference type="Gene3D" id="2.102.10.10">
    <property type="entry name" value="Rieske [2Fe-2S] iron-sulphur domain"/>
    <property type="match status" value="1"/>
</dbReference>
<dbReference type="SUPFAM" id="SSF50022">
    <property type="entry name" value="ISP domain"/>
    <property type="match status" value="1"/>
</dbReference>
<name>A0ABZ1N197_9NOCA</name>